<feature type="compositionally biased region" description="Low complexity" evidence="1">
    <location>
        <begin position="7"/>
        <end position="20"/>
    </location>
</feature>
<organism evidence="4 5">
    <name type="scientific">Kitasatospora kazusensis</name>
    <dbReference type="NCBI Taxonomy" id="407974"/>
    <lineage>
        <taxon>Bacteria</taxon>
        <taxon>Bacillati</taxon>
        <taxon>Actinomycetota</taxon>
        <taxon>Actinomycetes</taxon>
        <taxon>Kitasatosporales</taxon>
        <taxon>Streptomycetaceae</taxon>
        <taxon>Kitasatospora</taxon>
    </lineage>
</organism>
<keyword evidence="2" id="KW-0472">Membrane</keyword>
<protein>
    <recommendedName>
        <fullName evidence="3">Putative sensor domain-containing protein</fullName>
    </recommendedName>
</protein>
<proteinExistence type="predicted"/>
<keyword evidence="2" id="KW-1133">Transmembrane helix</keyword>
<reference evidence="4 5" key="1">
    <citation type="journal article" date="2019" name="Int. J. Syst. Evol. Microbiol.">
        <title>The Global Catalogue of Microorganisms (GCM) 10K type strain sequencing project: providing services to taxonomists for standard genome sequencing and annotation.</title>
        <authorList>
            <consortium name="The Broad Institute Genomics Platform"/>
            <consortium name="The Broad Institute Genome Sequencing Center for Infectious Disease"/>
            <person name="Wu L."/>
            <person name="Ma J."/>
        </authorList>
    </citation>
    <scope>NUCLEOTIDE SEQUENCE [LARGE SCALE GENOMIC DNA]</scope>
    <source>
        <strain evidence="4 5">JCM 14560</strain>
    </source>
</reference>
<feature type="transmembrane region" description="Helical" evidence="2">
    <location>
        <begin position="123"/>
        <end position="150"/>
    </location>
</feature>
<keyword evidence="2" id="KW-0812">Transmembrane</keyword>
<dbReference type="InterPro" id="IPR025828">
    <property type="entry name" value="Put_sensor_dom"/>
</dbReference>
<evidence type="ECO:0000256" key="2">
    <source>
        <dbReference type="SAM" id="Phobius"/>
    </source>
</evidence>
<feature type="domain" description="Putative sensor" evidence="3">
    <location>
        <begin position="34"/>
        <end position="206"/>
    </location>
</feature>
<gene>
    <name evidence="4" type="ORF">GCM10009760_20150</name>
</gene>
<name>A0ABN2Z915_9ACTN</name>
<evidence type="ECO:0000256" key="1">
    <source>
        <dbReference type="SAM" id="MobiDB-lite"/>
    </source>
</evidence>
<comment type="caution">
    <text evidence="4">The sequence shown here is derived from an EMBL/GenBank/DDBJ whole genome shotgun (WGS) entry which is preliminary data.</text>
</comment>
<feature type="transmembrane region" description="Helical" evidence="2">
    <location>
        <begin position="44"/>
        <end position="76"/>
    </location>
</feature>
<feature type="transmembrane region" description="Helical" evidence="2">
    <location>
        <begin position="170"/>
        <end position="192"/>
    </location>
</feature>
<evidence type="ECO:0000313" key="4">
    <source>
        <dbReference type="EMBL" id="GAA2138652.1"/>
    </source>
</evidence>
<dbReference type="Proteomes" id="UP001422759">
    <property type="component" value="Unassembled WGS sequence"/>
</dbReference>
<feature type="region of interest" description="Disordered" evidence="1">
    <location>
        <begin position="1"/>
        <end position="20"/>
    </location>
</feature>
<evidence type="ECO:0000259" key="3">
    <source>
        <dbReference type="Pfam" id="PF13796"/>
    </source>
</evidence>
<sequence length="241" mass="24710">MTSAASRPGTGRAPTRPGPLRTWRAAEPWRAAGYLASYLVTGPALFAASAAALLLGAVLSLFTFGLPLLVAAALTVRGCAQVERGRAGLLGAPIPAAYRDATGPGLAARIRARCTDPAALRDCAYLVLLFPPLLVLDVLALALVLVPLAGVTLPLWYPSAGAFWPRIDTLPGALGTAAACLVLLPFTCYPLVAAARLHLAVAGAVLRPPADPLAEVRRVLAEPGPLARVGAPADPADPADR</sequence>
<keyword evidence="5" id="KW-1185">Reference proteome</keyword>
<evidence type="ECO:0000313" key="5">
    <source>
        <dbReference type="Proteomes" id="UP001422759"/>
    </source>
</evidence>
<dbReference type="RefSeq" id="WP_344463049.1">
    <property type="nucleotide sequence ID" value="NZ_BAAANT010000008.1"/>
</dbReference>
<accession>A0ABN2Z915</accession>
<dbReference type="EMBL" id="BAAANT010000008">
    <property type="protein sequence ID" value="GAA2138652.1"/>
    <property type="molecule type" value="Genomic_DNA"/>
</dbReference>
<dbReference type="Pfam" id="PF13796">
    <property type="entry name" value="Sensor"/>
    <property type="match status" value="1"/>
</dbReference>